<keyword evidence="2 5" id="KW-0689">Ribosomal protein</keyword>
<accession>A0A2V1EBT2</accession>
<evidence type="ECO:0000256" key="2">
    <source>
        <dbReference type="ARBA" id="ARBA00022980"/>
    </source>
</evidence>
<dbReference type="EMBL" id="KZ805302">
    <property type="protein sequence ID" value="PVI07991.1"/>
    <property type="molecule type" value="Genomic_DNA"/>
</dbReference>
<dbReference type="Gene3D" id="2.40.30.10">
    <property type="entry name" value="Translation factors"/>
    <property type="match status" value="1"/>
</dbReference>
<dbReference type="AlphaFoldDB" id="A0A2V1EBT2"/>
<dbReference type="PANTHER" id="PTHR11229:SF8">
    <property type="entry name" value="LARGE RIBOSOMAL SUBUNIT PROTEIN UL3M"/>
    <property type="match status" value="1"/>
</dbReference>
<keyword evidence="6" id="KW-1185">Reference proteome</keyword>
<dbReference type="PANTHER" id="PTHR11229">
    <property type="entry name" value="50S RIBOSOMAL PROTEIN L3"/>
    <property type="match status" value="1"/>
</dbReference>
<dbReference type="Pfam" id="PF00297">
    <property type="entry name" value="Ribosomal_L3"/>
    <property type="match status" value="1"/>
</dbReference>
<dbReference type="OrthoDB" id="274683at2759"/>
<sequence length="245" mass="25539">MTAIFDPDTGKRSPCTVLQIDRNEVVAHKTRDKNGYWAVQIGAGEKQVDNVSRPMLGHFAAAGVAPKRWLYEFKVKGKEGLGVNVGESLSASWFQPGQWVDVRAVSRGMGFEGGMKRHGFGGQPASHGQSLMHRGMGSAGGSQGSGSRVLPGKRMAGNMGNERVTIKNLKVLQVDEANGIVLVKGSVPGPKNQVVQVQDALGKPWPSGPMTTMDIVPVHLAPASAVATAAAAGHAGAAVTTATPA</sequence>
<organism evidence="5 6">
    <name type="scientific">Periconia macrospinosa</name>
    <dbReference type="NCBI Taxonomy" id="97972"/>
    <lineage>
        <taxon>Eukaryota</taxon>
        <taxon>Fungi</taxon>
        <taxon>Dikarya</taxon>
        <taxon>Ascomycota</taxon>
        <taxon>Pezizomycotina</taxon>
        <taxon>Dothideomycetes</taxon>
        <taxon>Pleosporomycetidae</taxon>
        <taxon>Pleosporales</taxon>
        <taxon>Massarineae</taxon>
        <taxon>Periconiaceae</taxon>
        <taxon>Periconia</taxon>
    </lineage>
</organism>
<dbReference type="GO" id="GO:0003735">
    <property type="term" value="F:structural constituent of ribosome"/>
    <property type="evidence" value="ECO:0007669"/>
    <property type="project" value="InterPro"/>
</dbReference>
<dbReference type="SUPFAM" id="SSF50447">
    <property type="entry name" value="Translation proteins"/>
    <property type="match status" value="1"/>
</dbReference>
<dbReference type="GO" id="GO:0005762">
    <property type="term" value="C:mitochondrial large ribosomal subunit"/>
    <property type="evidence" value="ECO:0007669"/>
    <property type="project" value="TreeGrafter"/>
</dbReference>
<gene>
    <name evidence="5" type="ORF">DM02DRAFT_608601</name>
</gene>
<dbReference type="FunFam" id="2.40.30.10:FF:000004">
    <property type="entry name" value="50S ribosomal protein L3"/>
    <property type="match status" value="1"/>
</dbReference>
<evidence type="ECO:0000256" key="4">
    <source>
        <dbReference type="ARBA" id="ARBA00035209"/>
    </source>
</evidence>
<dbReference type="InterPro" id="IPR009000">
    <property type="entry name" value="Transl_B-barrel_sf"/>
</dbReference>
<evidence type="ECO:0000256" key="1">
    <source>
        <dbReference type="ARBA" id="ARBA00006540"/>
    </source>
</evidence>
<evidence type="ECO:0000313" key="6">
    <source>
        <dbReference type="Proteomes" id="UP000244855"/>
    </source>
</evidence>
<dbReference type="GO" id="GO:0006412">
    <property type="term" value="P:translation"/>
    <property type="evidence" value="ECO:0007669"/>
    <property type="project" value="InterPro"/>
</dbReference>
<dbReference type="InterPro" id="IPR000597">
    <property type="entry name" value="Ribosomal_uL3"/>
</dbReference>
<dbReference type="Gene3D" id="3.30.160.810">
    <property type="match status" value="1"/>
</dbReference>
<dbReference type="Proteomes" id="UP000244855">
    <property type="component" value="Unassembled WGS sequence"/>
</dbReference>
<proteinExistence type="inferred from homology"/>
<comment type="similarity">
    <text evidence="1">Belongs to the universal ribosomal protein uL3 family.</text>
</comment>
<evidence type="ECO:0000313" key="5">
    <source>
        <dbReference type="EMBL" id="PVI07991.1"/>
    </source>
</evidence>
<dbReference type="FunFam" id="3.30.160.810:FF:000001">
    <property type="entry name" value="50S ribosomal protein L3"/>
    <property type="match status" value="1"/>
</dbReference>
<name>A0A2V1EBT2_9PLEO</name>
<dbReference type="NCBIfam" id="TIGR03625">
    <property type="entry name" value="L3_bact"/>
    <property type="match status" value="1"/>
</dbReference>
<reference evidence="5 6" key="1">
    <citation type="journal article" date="2018" name="Sci. Rep.">
        <title>Comparative genomics provides insights into the lifestyle and reveals functional heterogeneity of dark septate endophytic fungi.</title>
        <authorList>
            <person name="Knapp D.G."/>
            <person name="Nemeth J.B."/>
            <person name="Barry K."/>
            <person name="Hainaut M."/>
            <person name="Henrissat B."/>
            <person name="Johnson J."/>
            <person name="Kuo A."/>
            <person name="Lim J.H.P."/>
            <person name="Lipzen A."/>
            <person name="Nolan M."/>
            <person name="Ohm R.A."/>
            <person name="Tamas L."/>
            <person name="Grigoriev I.V."/>
            <person name="Spatafora J.W."/>
            <person name="Nagy L.G."/>
            <person name="Kovacs G.M."/>
        </authorList>
    </citation>
    <scope>NUCLEOTIDE SEQUENCE [LARGE SCALE GENOMIC DNA]</scope>
    <source>
        <strain evidence="5 6">DSE2036</strain>
    </source>
</reference>
<keyword evidence="3" id="KW-0687">Ribonucleoprotein</keyword>
<dbReference type="InterPro" id="IPR019927">
    <property type="entry name" value="Ribosomal_uL3_bac/org-type"/>
</dbReference>
<protein>
    <recommendedName>
        <fullName evidence="4">Large ribosomal subunit protein uL3m</fullName>
    </recommendedName>
</protein>
<evidence type="ECO:0000256" key="3">
    <source>
        <dbReference type="ARBA" id="ARBA00023274"/>
    </source>
</evidence>
<dbReference type="STRING" id="97972.A0A2V1EBT2"/>